<dbReference type="GO" id="GO:0005524">
    <property type="term" value="F:ATP binding"/>
    <property type="evidence" value="ECO:0007669"/>
    <property type="project" value="InterPro"/>
</dbReference>
<dbReference type="GO" id="GO:0009330">
    <property type="term" value="C:DNA topoisomerase type II (double strand cut, ATP-hydrolyzing) complex"/>
    <property type="evidence" value="ECO:0007669"/>
    <property type="project" value="TreeGrafter"/>
</dbReference>
<dbReference type="PANTHER" id="PTHR43493:SF5">
    <property type="entry name" value="DNA GYRASE SUBUNIT A, CHLOROPLASTIC_MITOCHONDRIAL"/>
    <property type="match status" value="1"/>
</dbReference>
<feature type="non-terminal residue" evidence="1">
    <location>
        <position position="1"/>
    </location>
</feature>
<dbReference type="GO" id="GO:0003677">
    <property type="term" value="F:DNA binding"/>
    <property type="evidence" value="ECO:0007669"/>
    <property type="project" value="InterPro"/>
</dbReference>
<dbReference type="PANTHER" id="PTHR43493">
    <property type="entry name" value="DNA GYRASE/TOPOISOMERASE SUBUNIT A"/>
    <property type="match status" value="1"/>
</dbReference>
<evidence type="ECO:0000313" key="1">
    <source>
        <dbReference type="EMBL" id="GAG74583.1"/>
    </source>
</evidence>
<proteinExistence type="predicted"/>
<name>X1AQL6_9ZZZZ</name>
<dbReference type="InterPro" id="IPR050220">
    <property type="entry name" value="Type_II_DNA_Topoisomerases"/>
</dbReference>
<dbReference type="SUPFAM" id="SSF101904">
    <property type="entry name" value="GyrA/ParC C-terminal domain-like"/>
    <property type="match status" value="1"/>
</dbReference>
<dbReference type="GO" id="GO:0006265">
    <property type="term" value="P:DNA topological change"/>
    <property type="evidence" value="ECO:0007669"/>
    <property type="project" value="InterPro"/>
</dbReference>
<dbReference type="InterPro" id="IPR035516">
    <property type="entry name" value="Gyrase/topoIV_suA_C"/>
</dbReference>
<dbReference type="AlphaFoldDB" id="X1AQL6"/>
<dbReference type="GO" id="GO:0003918">
    <property type="term" value="F:DNA topoisomerase type II (double strand cut, ATP-hydrolyzing) activity"/>
    <property type="evidence" value="ECO:0007669"/>
    <property type="project" value="TreeGrafter"/>
</dbReference>
<organism evidence="1">
    <name type="scientific">marine sediment metagenome</name>
    <dbReference type="NCBI Taxonomy" id="412755"/>
    <lineage>
        <taxon>unclassified sequences</taxon>
        <taxon>metagenomes</taxon>
        <taxon>ecological metagenomes</taxon>
    </lineage>
</organism>
<gene>
    <name evidence="1" type="ORF">S01H4_03177</name>
</gene>
<accession>X1AQL6</accession>
<reference evidence="1" key="1">
    <citation type="journal article" date="2014" name="Front. Microbiol.">
        <title>High frequency of phylogenetically diverse reductive dehalogenase-homologous genes in deep subseafloor sedimentary metagenomes.</title>
        <authorList>
            <person name="Kawai M."/>
            <person name="Futagami T."/>
            <person name="Toyoda A."/>
            <person name="Takaki Y."/>
            <person name="Nishi S."/>
            <person name="Hori S."/>
            <person name="Arai W."/>
            <person name="Tsubouchi T."/>
            <person name="Morono Y."/>
            <person name="Uchiyama I."/>
            <person name="Ito T."/>
            <person name="Fujiyama A."/>
            <person name="Inagaki F."/>
            <person name="Takami H."/>
        </authorList>
    </citation>
    <scope>NUCLEOTIDE SEQUENCE</scope>
    <source>
        <strain evidence="1">Expedition CK06-06</strain>
    </source>
</reference>
<dbReference type="EMBL" id="BART01000757">
    <property type="protein sequence ID" value="GAG74583.1"/>
    <property type="molecule type" value="Genomic_DNA"/>
</dbReference>
<dbReference type="InterPro" id="IPR006691">
    <property type="entry name" value="GyrA/parC_rep"/>
</dbReference>
<protein>
    <recommendedName>
        <fullName evidence="2">DNA gyrase subunit A</fullName>
    </recommendedName>
</protein>
<evidence type="ECO:0008006" key="2">
    <source>
        <dbReference type="Google" id="ProtNLM"/>
    </source>
</evidence>
<sequence length="135" mass="14623">ENQIRATSRNTMGVRAMRLNKGDRILGMGIAIDDTDLLLITKNGYGKRTAISEYKVQRRGGKGVIAIKTDSKTGNLIGCKVVRKNNELVLISNDGTLIRVSVDSIRKVGRQARGVKVMKLREGDKVSSLAKVAGG</sequence>
<dbReference type="Gene3D" id="2.120.10.90">
    <property type="entry name" value="DNA gyrase/topoisomerase IV, subunit A, C-terminal"/>
    <property type="match status" value="1"/>
</dbReference>
<comment type="caution">
    <text evidence="1">The sequence shown here is derived from an EMBL/GenBank/DDBJ whole genome shotgun (WGS) entry which is preliminary data.</text>
</comment>
<dbReference type="Pfam" id="PF03989">
    <property type="entry name" value="DNA_gyraseA_C"/>
    <property type="match status" value="3"/>
</dbReference>